<dbReference type="EMBL" id="AMCI01003098">
    <property type="protein sequence ID" value="EJX01094.1"/>
    <property type="molecule type" value="Genomic_DNA"/>
</dbReference>
<dbReference type="AlphaFoldDB" id="J9G2N7"/>
<comment type="caution">
    <text evidence="1">The sequence shown here is derived from an EMBL/GenBank/DDBJ whole genome shotgun (WGS) entry which is preliminary data.</text>
</comment>
<gene>
    <name evidence="1" type="ORF">EVA_10804</name>
</gene>
<protein>
    <submittedName>
        <fullName evidence="1">Uncharacterized protein</fullName>
    </submittedName>
</protein>
<accession>J9G2N7</accession>
<reference evidence="1" key="1">
    <citation type="journal article" date="2012" name="PLoS ONE">
        <title>Gene sets for utilization of primary and secondary nutrition supplies in the distal gut of endangered iberian lynx.</title>
        <authorList>
            <person name="Alcaide M."/>
            <person name="Messina E."/>
            <person name="Richter M."/>
            <person name="Bargiela R."/>
            <person name="Peplies J."/>
            <person name="Huws S.A."/>
            <person name="Newbold C.J."/>
            <person name="Golyshin P.N."/>
            <person name="Simon M.A."/>
            <person name="Lopez G."/>
            <person name="Yakimov M.M."/>
            <person name="Ferrer M."/>
        </authorList>
    </citation>
    <scope>NUCLEOTIDE SEQUENCE</scope>
</reference>
<evidence type="ECO:0000313" key="1">
    <source>
        <dbReference type="EMBL" id="EJX01094.1"/>
    </source>
</evidence>
<name>J9G2N7_9ZZZZ</name>
<sequence length="42" mass="5033">MVALELAFENTSMKDRNDTAPYQEKLVELTRELEEYLNQKRD</sequence>
<proteinExistence type="predicted"/>
<organism evidence="1">
    <name type="scientific">gut metagenome</name>
    <dbReference type="NCBI Taxonomy" id="749906"/>
    <lineage>
        <taxon>unclassified sequences</taxon>
        <taxon>metagenomes</taxon>
        <taxon>organismal metagenomes</taxon>
    </lineage>
</organism>